<protein>
    <recommendedName>
        <fullName evidence="3">Alpha/beta hydrolase family protein</fullName>
    </recommendedName>
</protein>
<gene>
    <name evidence="1" type="ORF">EV207_12122</name>
</gene>
<sequence>MVTIREEKNMIFKEIGDEKLKADVCYPAEAEKHPGIILIHGGAWLQGYKIKGGTSI</sequence>
<dbReference type="EMBL" id="SLXK01000021">
    <property type="protein sequence ID" value="TCP25592.1"/>
    <property type="molecule type" value="Genomic_DNA"/>
</dbReference>
<evidence type="ECO:0008006" key="3">
    <source>
        <dbReference type="Google" id="ProtNLM"/>
    </source>
</evidence>
<evidence type="ECO:0000313" key="1">
    <source>
        <dbReference type="EMBL" id="TCP25592.1"/>
    </source>
</evidence>
<comment type="caution">
    <text evidence="1">The sequence shown here is derived from an EMBL/GenBank/DDBJ whole genome shotgun (WGS) entry which is preliminary data.</text>
</comment>
<proteinExistence type="predicted"/>
<dbReference type="Proteomes" id="UP000295416">
    <property type="component" value="Unassembled WGS sequence"/>
</dbReference>
<keyword evidence="2" id="KW-1185">Reference proteome</keyword>
<dbReference type="InterPro" id="IPR029058">
    <property type="entry name" value="AB_hydrolase_fold"/>
</dbReference>
<accession>A0A4R2NUI2</accession>
<dbReference type="AlphaFoldDB" id="A0A4R2NUI2"/>
<evidence type="ECO:0000313" key="2">
    <source>
        <dbReference type="Proteomes" id="UP000295416"/>
    </source>
</evidence>
<dbReference type="SUPFAM" id="SSF53474">
    <property type="entry name" value="alpha/beta-Hydrolases"/>
    <property type="match status" value="1"/>
</dbReference>
<organism evidence="1 2">
    <name type="scientific">Scopulibacillus darangshiensis</name>
    <dbReference type="NCBI Taxonomy" id="442528"/>
    <lineage>
        <taxon>Bacteria</taxon>
        <taxon>Bacillati</taxon>
        <taxon>Bacillota</taxon>
        <taxon>Bacilli</taxon>
        <taxon>Bacillales</taxon>
        <taxon>Sporolactobacillaceae</taxon>
        <taxon>Scopulibacillus</taxon>
    </lineage>
</organism>
<name>A0A4R2NUI2_9BACL</name>
<dbReference type="Gene3D" id="3.40.50.1820">
    <property type="entry name" value="alpha/beta hydrolase"/>
    <property type="match status" value="1"/>
</dbReference>
<reference evidence="1 2" key="1">
    <citation type="submission" date="2019-03" db="EMBL/GenBank/DDBJ databases">
        <title>Genomic Encyclopedia of Type Strains, Phase IV (KMG-IV): sequencing the most valuable type-strain genomes for metagenomic binning, comparative biology and taxonomic classification.</title>
        <authorList>
            <person name="Goeker M."/>
        </authorList>
    </citation>
    <scope>NUCLEOTIDE SEQUENCE [LARGE SCALE GENOMIC DNA]</scope>
    <source>
        <strain evidence="1 2">DSM 19377</strain>
    </source>
</reference>